<proteinExistence type="predicted"/>
<accession>A0ABR7GDP7</accession>
<evidence type="ECO:0000313" key="2">
    <source>
        <dbReference type="Proteomes" id="UP000643810"/>
    </source>
</evidence>
<keyword evidence="2" id="KW-1185">Reference proteome</keyword>
<dbReference type="EMBL" id="JACOPG010000001">
    <property type="protein sequence ID" value="MBC5685558.1"/>
    <property type="molecule type" value="Genomic_DNA"/>
</dbReference>
<sequence>MFEDVITLFHKVSDIEWKRIVIHGVQWSEHTEKTVDSNGVVNVARTVTITFPKGTYEDIVLDATNEEDCIVYGEIAFDVQDVKGSRISDLRKQFSRSGAIKSVNDNSNRRFLQNVKVVLF</sequence>
<organism evidence="1 2">
    <name type="scientific">Roseburia lenta</name>
    <dbReference type="NCBI Taxonomy" id="2763061"/>
    <lineage>
        <taxon>Bacteria</taxon>
        <taxon>Bacillati</taxon>
        <taxon>Bacillota</taxon>
        <taxon>Clostridia</taxon>
        <taxon>Lachnospirales</taxon>
        <taxon>Lachnospiraceae</taxon>
        <taxon>Roseburia</taxon>
    </lineage>
</organism>
<name>A0ABR7GDP7_9FIRM</name>
<protein>
    <submittedName>
        <fullName evidence="1">Uncharacterized protein</fullName>
    </submittedName>
</protein>
<dbReference type="RefSeq" id="WP_186853813.1">
    <property type="nucleotide sequence ID" value="NZ_JACOPG010000001.1"/>
</dbReference>
<gene>
    <name evidence="1" type="ORF">H8R94_02825</name>
</gene>
<comment type="caution">
    <text evidence="1">The sequence shown here is derived from an EMBL/GenBank/DDBJ whole genome shotgun (WGS) entry which is preliminary data.</text>
</comment>
<dbReference type="Proteomes" id="UP000643810">
    <property type="component" value="Unassembled WGS sequence"/>
</dbReference>
<evidence type="ECO:0000313" key="1">
    <source>
        <dbReference type="EMBL" id="MBC5685558.1"/>
    </source>
</evidence>
<reference evidence="1 2" key="1">
    <citation type="submission" date="2020-08" db="EMBL/GenBank/DDBJ databases">
        <title>Genome public.</title>
        <authorList>
            <person name="Liu C."/>
            <person name="Sun Q."/>
        </authorList>
    </citation>
    <scope>NUCLEOTIDE SEQUENCE [LARGE SCALE GENOMIC DNA]</scope>
    <source>
        <strain evidence="1 2">NSJ-9</strain>
    </source>
</reference>